<comment type="caution">
    <text evidence="1">The sequence shown here is derived from an EMBL/GenBank/DDBJ whole genome shotgun (WGS) entry which is preliminary data.</text>
</comment>
<accession>A0A2G3A6P0</accession>
<reference evidence="1 2" key="2">
    <citation type="journal article" date="2017" name="Genome Biol.">
        <title>New reference genome sequences of hot pepper reveal the massive evolution of plant disease-resistance genes by retroduplication.</title>
        <authorList>
            <person name="Kim S."/>
            <person name="Park J."/>
            <person name="Yeom S.I."/>
            <person name="Kim Y.M."/>
            <person name="Seo E."/>
            <person name="Kim K.T."/>
            <person name="Kim M.S."/>
            <person name="Lee J.M."/>
            <person name="Cheong K."/>
            <person name="Shin H.S."/>
            <person name="Kim S.B."/>
            <person name="Han K."/>
            <person name="Lee J."/>
            <person name="Park M."/>
            <person name="Lee H.A."/>
            <person name="Lee H.Y."/>
            <person name="Lee Y."/>
            <person name="Oh S."/>
            <person name="Lee J.H."/>
            <person name="Choi E."/>
            <person name="Choi E."/>
            <person name="Lee S.E."/>
            <person name="Jeon J."/>
            <person name="Kim H."/>
            <person name="Choi G."/>
            <person name="Song H."/>
            <person name="Lee J."/>
            <person name="Lee S.C."/>
            <person name="Kwon J.K."/>
            <person name="Lee H.Y."/>
            <person name="Koo N."/>
            <person name="Hong Y."/>
            <person name="Kim R.W."/>
            <person name="Kang W.H."/>
            <person name="Huh J.H."/>
            <person name="Kang B.C."/>
            <person name="Yang T.J."/>
            <person name="Lee Y.H."/>
            <person name="Bennetzen J.L."/>
            <person name="Choi D."/>
        </authorList>
    </citation>
    <scope>NUCLEOTIDE SEQUENCE [LARGE SCALE GENOMIC DNA]</scope>
    <source>
        <strain evidence="2">cv. CM334</strain>
    </source>
</reference>
<dbReference type="AlphaFoldDB" id="A0A2G3A6P0"/>
<dbReference type="EMBL" id="AYRZ02000002">
    <property type="protein sequence ID" value="PHT89850.1"/>
    <property type="molecule type" value="Genomic_DNA"/>
</dbReference>
<keyword evidence="2" id="KW-1185">Reference proteome</keyword>
<evidence type="ECO:0000313" key="1">
    <source>
        <dbReference type="EMBL" id="PHT89850.1"/>
    </source>
</evidence>
<proteinExistence type="predicted"/>
<name>A0A2G3A6P0_CAPAN</name>
<sequence length="120" mass="13713">MGYMLEAMDKAKETIQRGFDGVSRHYVKVLEIIDLRWTDQFKRSLHSVGYILNLELYFKSTMSEEKIAKVWESYHTCVETMVPDFSTQDLLLAELAKYKSADGLLGSGQAVRARDTRSPG</sequence>
<dbReference type="Proteomes" id="UP000222542">
    <property type="component" value="Unassembled WGS sequence"/>
</dbReference>
<dbReference type="STRING" id="4072.A0A2G3A6P0"/>
<organism evidence="1 2">
    <name type="scientific">Capsicum annuum</name>
    <name type="common">Capsicum pepper</name>
    <dbReference type="NCBI Taxonomy" id="4072"/>
    <lineage>
        <taxon>Eukaryota</taxon>
        <taxon>Viridiplantae</taxon>
        <taxon>Streptophyta</taxon>
        <taxon>Embryophyta</taxon>
        <taxon>Tracheophyta</taxon>
        <taxon>Spermatophyta</taxon>
        <taxon>Magnoliopsida</taxon>
        <taxon>eudicotyledons</taxon>
        <taxon>Gunneridae</taxon>
        <taxon>Pentapetalae</taxon>
        <taxon>asterids</taxon>
        <taxon>lamiids</taxon>
        <taxon>Solanales</taxon>
        <taxon>Solanaceae</taxon>
        <taxon>Solanoideae</taxon>
        <taxon>Capsiceae</taxon>
        <taxon>Capsicum</taxon>
    </lineage>
</organism>
<dbReference type="OMA" id="HNELTIY"/>
<evidence type="ECO:0000313" key="2">
    <source>
        <dbReference type="Proteomes" id="UP000222542"/>
    </source>
</evidence>
<reference evidence="1 2" key="1">
    <citation type="journal article" date="2014" name="Nat. Genet.">
        <title>Genome sequence of the hot pepper provides insights into the evolution of pungency in Capsicum species.</title>
        <authorList>
            <person name="Kim S."/>
            <person name="Park M."/>
            <person name="Yeom S.I."/>
            <person name="Kim Y.M."/>
            <person name="Lee J.M."/>
            <person name="Lee H.A."/>
            <person name="Seo E."/>
            <person name="Choi J."/>
            <person name="Cheong K."/>
            <person name="Kim K.T."/>
            <person name="Jung K."/>
            <person name="Lee G.W."/>
            <person name="Oh S.K."/>
            <person name="Bae C."/>
            <person name="Kim S.B."/>
            <person name="Lee H.Y."/>
            <person name="Kim S.Y."/>
            <person name="Kim M.S."/>
            <person name="Kang B.C."/>
            <person name="Jo Y.D."/>
            <person name="Yang H.B."/>
            <person name="Jeong H.J."/>
            <person name="Kang W.H."/>
            <person name="Kwon J.K."/>
            <person name="Shin C."/>
            <person name="Lim J.Y."/>
            <person name="Park J.H."/>
            <person name="Huh J.H."/>
            <person name="Kim J.S."/>
            <person name="Kim B.D."/>
            <person name="Cohen O."/>
            <person name="Paran I."/>
            <person name="Suh M.C."/>
            <person name="Lee S.B."/>
            <person name="Kim Y.K."/>
            <person name="Shin Y."/>
            <person name="Noh S.J."/>
            <person name="Park J."/>
            <person name="Seo Y.S."/>
            <person name="Kwon S.Y."/>
            <person name="Kim H.A."/>
            <person name="Park J.M."/>
            <person name="Kim H.J."/>
            <person name="Choi S.B."/>
            <person name="Bosland P.W."/>
            <person name="Reeves G."/>
            <person name="Jo S.H."/>
            <person name="Lee B.W."/>
            <person name="Cho H.T."/>
            <person name="Choi H.S."/>
            <person name="Lee M.S."/>
            <person name="Yu Y."/>
            <person name="Do Choi Y."/>
            <person name="Park B.S."/>
            <person name="van Deynze A."/>
            <person name="Ashrafi H."/>
            <person name="Hill T."/>
            <person name="Kim W.T."/>
            <person name="Pai H.S."/>
            <person name="Ahn H.K."/>
            <person name="Yeam I."/>
            <person name="Giovannoni J.J."/>
            <person name="Rose J.K."/>
            <person name="Sorensen I."/>
            <person name="Lee S.J."/>
            <person name="Kim R.W."/>
            <person name="Choi I.Y."/>
            <person name="Choi B.S."/>
            <person name="Lim J.S."/>
            <person name="Lee Y.H."/>
            <person name="Choi D."/>
        </authorList>
    </citation>
    <scope>NUCLEOTIDE SEQUENCE [LARGE SCALE GENOMIC DNA]</scope>
    <source>
        <strain evidence="2">cv. CM334</strain>
    </source>
</reference>
<dbReference type="Gramene" id="PHT89850">
    <property type="protein sequence ID" value="PHT89850"/>
    <property type="gene ID" value="T459_04963"/>
</dbReference>
<protein>
    <submittedName>
        <fullName evidence="1">Uncharacterized protein</fullName>
    </submittedName>
</protein>
<gene>
    <name evidence="1" type="ORF">T459_04963</name>
</gene>